<dbReference type="RefSeq" id="XP_062634189.1">
    <property type="nucleotide sequence ID" value="XM_062778163.1"/>
</dbReference>
<feature type="compositionally biased region" description="Low complexity" evidence="1">
    <location>
        <begin position="181"/>
        <end position="203"/>
    </location>
</feature>
<reference evidence="3" key="2">
    <citation type="submission" date="2023-05" db="EMBL/GenBank/DDBJ databases">
        <authorList>
            <consortium name="Lawrence Berkeley National Laboratory"/>
            <person name="Steindorff A."/>
            <person name="Hensen N."/>
            <person name="Bonometti L."/>
            <person name="Westerberg I."/>
            <person name="Brannstrom I.O."/>
            <person name="Guillou S."/>
            <person name="Cros-Aarteil S."/>
            <person name="Calhoun S."/>
            <person name="Haridas S."/>
            <person name="Kuo A."/>
            <person name="Mondo S."/>
            <person name="Pangilinan J."/>
            <person name="Riley R."/>
            <person name="Labutti K."/>
            <person name="Andreopoulos B."/>
            <person name="Lipzen A."/>
            <person name="Chen C."/>
            <person name="Yanf M."/>
            <person name="Daum C."/>
            <person name="Ng V."/>
            <person name="Clum A."/>
            <person name="Ohm R."/>
            <person name="Martin F."/>
            <person name="Silar P."/>
            <person name="Natvig D."/>
            <person name="Lalanne C."/>
            <person name="Gautier V."/>
            <person name="Ament-Velasquez S.L."/>
            <person name="Kruys A."/>
            <person name="Hutchinson M.I."/>
            <person name="Powell A.J."/>
            <person name="Barry K."/>
            <person name="Miller A.N."/>
            <person name="Grigoriev I.V."/>
            <person name="Debuchy R."/>
            <person name="Gladieux P."/>
            <person name="Thoren M.H."/>
            <person name="Johannesson H."/>
        </authorList>
    </citation>
    <scope>NUCLEOTIDE SEQUENCE</scope>
    <source>
        <strain evidence="3">CBS 141.50</strain>
    </source>
</reference>
<accession>A0AAN6UX97</accession>
<dbReference type="Gene3D" id="3.40.50.2300">
    <property type="match status" value="1"/>
</dbReference>
<proteinExistence type="predicted"/>
<dbReference type="GeneID" id="87814776"/>
<dbReference type="Proteomes" id="UP001302676">
    <property type="component" value="Unassembled WGS sequence"/>
</dbReference>
<feature type="compositionally biased region" description="Basic and acidic residues" evidence="1">
    <location>
        <begin position="481"/>
        <end position="500"/>
    </location>
</feature>
<evidence type="ECO:0000259" key="2">
    <source>
        <dbReference type="Pfam" id="PF17107"/>
    </source>
</evidence>
<comment type="caution">
    <text evidence="3">The sequence shown here is derived from an EMBL/GenBank/DDBJ whole genome shotgun (WGS) entry which is preliminary data.</text>
</comment>
<sequence length="500" mass="56214">MDLGTVMTVVDLVQKAIEIYQKIESLPVQLERLGRRMEAINMVLVRLQNFLQQADQNNRKTGQGGGHGKLLPGQLSDLHKLLQGIQTNAAAVYDVFDRYNKGILSRSKDLTFRASWMAQVWFSLVDNSADKVEDLMKDIDHQRSVLNDYLVFVLVEKAYEPSTPRLGRPPERKLLMPPPTNNNSNHSNGGLNHGTSSVRQRPVLPSPSPSPPRKDYRILFVDPYNEGRSVIAEALLKMIGQLTLQQATKDKDKDTNNWRIAQISSAGFFIKRRHGATDAVDTLDYSEKSFQLPWRPGGEPPNAAAMAAVFDNKWADYPFKREVQTATLGRKSTGLPKDVFSTFDFVVVFTMREHDNMVKLKQALSTKKGATAIPCGKGRVLQLGAYLGQKKGQVREILHTLEEKNGRKNREVWNRQVSDIRTALKGFLRQEMKWTAPVGDEKEKEKEKEREKDKAKRASMEKAKGLLGLSTGKLAPGKPVPTEKPKPAPEKGKPKVEKKK</sequence>
<dbReference type="InterPro" id="IPR031352">
    <property type="entry name" value="SesA"/>
</dbReference>
<feature type="region of interest" description="Disordered" evidence="1">
    <location>
        <begin position="162"/>
        <end position="215"/>
    </location>
</feature>
<feature type="domain" description="NACHT-NTPase and P-loop NTPases N-terminal" evidence="2">
    <location>
        <begin position="6"/>
        <end position="144"/>
    </location>
</feature>
<dbReference type="AlphaFoldDB" id="A0AAN6UX97"/>
<dbReference type="Pfam" id="PF17107">
    <property type="entry name" value="SesA"/>
    <property type="match status" value="1"/>
</dbReference>
<feature type="compositionally biased region" description="Basic and acidic residues" evidence="1">
    <location>
        <begin position="439"/>
        <end position="464"/>
    </location>
</feature>
<organism evidence="3 4">
    <name type="scientific">Dichotomopilus funicola</name>
    <dbReference type="NCBI Taxonomy" id="1934379"/>
    <lineage>
        <taxon>Eukaryota</taxon>
        <taxon>Fungi</taxon>
        <taxon>Dikarya</taxon>
        <taxon>Ascomycota</taxon>
        <taxon>Pezizomycotina</taxon>
        <taxon>Sordariomycetes</taxon>
        <taxon>Sordariomycetidae</taxon>
        <taxon>Sordariales</taxon>
        <taxon>Chaetomiaceae</taxon>
        <taxon>Dichotomopilus</taxon>
    </lineage>
</organism>
<name>A0AAN6UX97_9PEZI</name>
<gene>
    <name evidence="3" type="ORF">C8A04DRAFT_14604</name>
</gene>
<reference evidence="3" key="1">
    <citation type="journal article" date="2023" name="Mol. Phylogenet. Evol.">
        <title>Genome-scale phylogeny and comparative genomics of the fungal order Sordariales.</title>
        <authorList>
            <person name="Hensen N."/>
            <person name="Bonometti L."/>
            <person name="Westerberg I."/>
            <person name="Brannstrom I.O."/>
            <person name="Guillou S."/>
            <person name="Cros-Aarteil S."/>
            <person name="Calhoun S."/>
            <person name="Haridas S."/>
            <person name="Kuo A."/>
            <person name="Mondo S."/>
            <person name="Pangilinan J."/>
            <person name="Riley R."/>
            <person name="LaButti K."/>
            <person name="Andreopoulos B."/>
            <person name="Lipzen A."/>
            <person name="Chen C."/>
            <person name="Yan M."/>
            <person name="Daum C."/>
            <person name="Ng V."/>
            <person name="Clum A."/>
            <person name="Steindorff A."/>
            <person name="Ohm R.A."/>
            <person name="Martin F."/>
            <person name="Silar P."/>
            <person name="Natvig D.O."/>
            <person name="Lalanne C."/>
            <person name="Gautier V."/>
            <person name="Ament-Velasquez S.L."/>
            <person name="Kruys A."/>
            <person name="Hutchinson M.I."/>
            <person name="Powell A.J."/>
            <person name="Barry K."/>
            <person name="Miller A.N."/>
            <person name="Grigoriev I.V."/>
            <person name="Debuchy R."/>
            <person name="Gladieux P."/>
            <person name="Hiltunen Thoren M."/>
            <person name="Johannesson H."/>
        </authorList>
    </citation>
    <scope>NUCLEOTIDE SEQUENCE</scope>
    <source>
        <strain evidence="3">CBS 141.50</strain>
    </source>
</reference>
<evidence type="ECO:0000313" key="4">
    <source>
        <dbReference type="Proteomes" id="UP001302676"/>
    </source>
</evidence>
<keyword evidence="4" id="KW-1185">Reference proteome</keyword>
<evidence type="ECO:0000313" key="3">
    <source>
        <dbReference type="EMBL" id="KAK4140818.1"/>
    </source>
</evidence>
<protein>
    <recommendedName>
        <fullName evidence="2">NACHT-NTPase and P-loop NTPases N-terminal domain-containing protein</fullName>
    </recommendedName>
</protein>
<feature type="region of interest" description="Disordered" evidence="1">
    <location>
        <begin position="435"/>
        <end position="500"/>
    </location>
</feature>
<evidence type="ECO:0000256" key="1">
    <source>
        <dbReference type="SAM" id="MobiDB-lite"/>
    </source>
</evidence>
<dbReference type="EMBL" id="MU853622">
    <property type="protein sequence ID" value="KAK4140818.1"/>
    <property type="molecule type" value="Genomic_DNA"/>
</dbReference>